<dbReference type="Gene3D" id="3.40.50.80">
    <property type="entry name" value="Nucleotide-binding domain of ferredoxin-NADP reductase (FNR) module"/>
    <property type="match status" value="1"/>
</dbReference>
<dbReference type="Proteomes" id="UP001163046">
    <property type="component" value="Unassembled WGS sequence"/>
</dbReference>
<dbReference type="Pfam" id="PF00175">
    <property type="entry name" value="NAD_binding_1"/>
    <property type="match status" value="1"/>
</dbReference>
<keyword evidence="4 6" id="KW-0560">Oxidoreductase</keyword>
<dbReference type="EC" id="1.6.2.2" evidence="6"/>
<dbReference type="InterPro" id="IPR039261">
    <property type="entry name" value="FNR_nucleotide-bd"/>
</dbReference>
<keyword evidence="7" id="KW-1185">Reference proteome</keyword>
<evidence type="ECO:0000256" key="2">
    <source>
        <dbReference type="ARBA" id="ARBA00022630"/>
    </source>
</evidence>
<keyword evidence="2" id="KW-0285">Flavoprotein</keyword>
<dbReference type="OrthoDB" id="432299at2759"/>
<dbReference type="EMBL" id="MU826366">
    <property type="protein sequence ID" value="KAJ7378462.1"/>
    <property type="molecule type" value="Genomic_DNA"/>
</dbReference>
<protein>
    <submittedName>
        <fullName evidence="6">Cytochrome b5 reductase 4</fullName>
        <ecNumber evidence="6">1.6.2.2</ecNumber>
    </submittedName>
</protein>
<name>A0A9X0CWD8_9CNID</name>
<comment type="cofactor">
    <cofactor evidence="1">
        <name>FAD</name>
        <dbReference type="ChEBI" id="CHEBI:57692"/>
    </cofactor>
</comment>
<proteinExistence type="predicted"/>
<organism evidence="6 7">
    <name type="scientific">Desmophyllum pertusum</name>
    <dbReference type="NCBI Taxonomy" id="174260"/>
    <lineage>
        <taxon>Eukaryota</taxon>
        <taxon>Metazoa</taxon>
        <taxon>Cnidaria</taxon>
        <taxon>Anthozoa</taxon>
        <taxon>Hexacorallia</taxon>
        <taxon>Scleractinia</taxon>
        <taxon>Caryophylliina</taxon>
        <taxon>Caryophylliidae</taxon>
        <taxon>Desmophyllum</taxon>
    </lineage>
</organism>
<reference evidence="6" key="1">
    <citation type="submission" date="2023-01" db="EMBL/GenBank/DDBJ databases">
        <title>Genome assembly of the deep-sea coral Lophelia pertusa.</title>
        <authorList>
            <person name="Herrera S."/>
            <person name="Cordes E."/>
        </authorList>
    </citation>
    <scope>NUCLEOTIDE SEQUENCE</scope>
    <source>
        <strain evidence="6">USNM1676648</strain>
        <tissue evidence="6">Polyp</tissue>
    </source>
</reference>
<dbReference type="AlphaFoldDB" id="A0A9X0CWD8"/>
<dbReference type="InterPro" id="IPR001834">
    <property type="entry name" value="CBR-like"/>
</dbReference>
<evidence type="ECO:0000313" key="6">
    <source>
        <dbReference type="EMBL" id="KAJ7378462.1"/>
    </source>
</evidence>
<dbReference type="InterPro" id="IPR001433">
    <property type="entry name" value="OxRdtase_FAD/NAD-bd"/>
</dbReference>
<dbReference type="SUPFAM" id="SSF52343">
    <property type="entry name" value="Ferredoxin reductase-like, C-terminal NADP-linked domain"/>
    <property type="match status" value="1"/>
</dbReference>
<dbReference type="PANTHER" id="PTHR19370">
    <property type="entry name" value="NADH-CYTOCHROME B5 REDUCTASE"/>
    <property type="match status" value="1"/>
</dbReference>
<evidence type="ECO:0000259" key="5">
    <source>
        <dbReference type="Pfam" id="PF00175"/>
    </source>
</evidence>
<comment type="caution">
    <text evidence="6">The sequence shown here is derived from an EMBL/GenBank/DDBJ whole genome shotgun (WGS) entry which is preliminary data.</text>
</comment>
<accession>A0A9X0CWD8</accession>
<evidence type="ECO:0000256" key="1">
    <source>
        <dbReference type="ARBA" id="ARBA00001974"/>
    </source>
</evidence>
<gene>
    <name evidence="6" type="primary">CYB5R4_1</name>
    <name evidence="6" type="ORF">OS493_022997</name>
</gene>
<dbReference type="GO" id="GO:0090524">
    <property type="term" value="F:cytochrome-b5 reductase activity, acting on NADH"/>
    <property type="evidence" value="ECO:0007669"/>
    <property type="project" value="UniProtKB-EC"/>
</dbReference>
<keyword evidence="3" id="KW-0274">FAD</keyword>
<feature type="domain" description="Oxidoreductase FAD/NAD(P)-binding" evidence="5">
    <location>
        <begin position="8"/>
        <end position="78"/>
    </location>
</feature>
<evidence type="ECO:0000256" key="3">
    <source>
        <dbReference type="ARBA" id="ARBA00022827"/>
    </source>
</evidence>
<evidence type="ECO:0000313" key="7">
    <source>
        <dbReference type="Proteomes" id="UP001163046"/>
    </source>
</evidence>
<sequence length="96" mass="11287">MVRLIRYTVLENSSAEKSVKLLFANRQEKDILWKQQLDELADIATPRFQVFYTVSQPTPEWDGYEGRVSMEMLFRILPPSTQCWPRAGVAYWCVRS</sequence>
<evidence type="ECO:0000256" key="4">
    <source>
        <dbReference type="ARBA" id="ARBA00023002"/>
    </source>
</evidence>